<feature type="compositionally biased region" description="Basic and acidic residues" evidence="5">
    <location>
        <begin position="232"/>
        <end position="278"/>
    </location>
</feature>
<dbReference type="STRING" id="156892.BM477_07260"/>
<feature type="compositionally biased region" description="Low complexity" evidence="5">
    <location>
        <begin position="718"/>
        <end position="732"/>
    </location>
</feature>
<reference evidence="10" key="1">
    <citation type="submission" date="2016-11" db="EMBL/GenBank/DDBJ databases">
        <title>Actinomyces gypaetusis sp. nov. isolated from Gypaetus barbatus in Qinghai Tibet Plateau China.</title>
        <authorList>
            <person name="Meng X."/>
        </authorList>
    </citation>
    <scope>NUCLEOTIDE SEQUENCE [LARGE SCALE GENOMIC DNA]</scope>
    <source>
        <strain evidence="10">DSM 15383</strain>
    </source>
</reference>
<proteinExistence type="predicted"/>
<dbReference type="NCBIfam" id="TIGR03769">
    <property type="entry name" value="P_ac_wall_RPT"/>
    <property type="match status" value="2"/>
</dbReference>
<dbReference type="EMBL" id="MPDM01000009">
    <property type="protein sequence ID" value="OKL46221.1"/>
    <property type="molecule type" value="Genomic_DNA"/>
</dbReference>
<sequence>MKLTKLRLAAASIASVVALALAGPNVGQSLATDRINIAPTSGKTAQAFNVIPDGDGVALRSGYRTAEHNHSTIKGGTLSLDASRLLFDDDTNFSEDHELDLPKVPETFGYYTGDSFWPDLSAESFNDADLPNLKINITKVTGPGKVYLWSTEDRSAVLDNDAYEMTAGTAISFPQKRIATDWFFTRAGDYHVTAFVERTGENPARSAASTLELRVIQNHADTVSAANNQGEPADHDGDDHDGHDNDGHDHDGHDHDGNDHDGNDHDVATPRTPTRPEDMGKLYSGHLDVFYVNTNTDGSLNLQMKEDITGRSVLRPADSAILMMGRDWYTDQLKWNNLPAELSSGYVSPNTSARYMLYPGWSSNDYTRRGYSDLSLKFVNIKAPAGGKVALFHSTLTPGVAAADLQDGSFIINPGSQLDIHPSGHKHFTWIFSHPGLYQMTVKVVGKHHGQPFESRPSIYTWYAQTDQEDQPDLSTISNEIDEADASDHTDDAGNTPSSTPESTTEPTPPSADDPVTLDHGHVDLFYVSAEGGQLKLQSKEDVTGLGMIRPAKNLTLRVGENAKLEIPEAYRQQLAPEGYFLSQSGDKQNTQLFPGWDTNDVRPDFDKISLKFVGVEGPGRVFLFQNDELGGGIVPTLTALATGFRSVPATEGNFELNLGDSIVQPTPGHAHVNWLFEKPGTYVMKVQAEGVHLVTGKTVRSPVATYTWKVGDPVVTPEASVEATAEATVEASPEESPEATAETTVEANPEATPDSTGEPTVETNPENGNSSTPDSTVTAEPSTTVESPVSAGGSASGLPKTGAGNISTVGGLAALLLLAGFGALFYRRKQLLS</sequence>
<keyword evidence="2" id="KW-0964">Secreted</keyword>
<dbReference type="InterPro" id="IPR022435">
    <property type="entry name" value="Surface-anchored_actinobac"/>
</dbReference>
<feature type="region of interest" description="Disordered" evidence="5">
    <location>
        <begin position="226"/>
        <end position="278"/>
    </location>
</feature>
<protein>
    <recommendedName>
        <fullName evidence="8">Gram-positive cocci surface proteins LPxTG domain-containing protein</fullName>
    </recommendedName>
</protein>
<evidence type="ECO:0000256" key="5">
    <source>
        <dbReference type="SAM" id="MobiDB-lite"/>
    </source>
</evidence>
<keyword evidence="3 7" id="KW-0732">Signal</keyword>
<dbReference type="RefSeq" id="WP_075362030.1">
    <property type="nucleotide sequence ID" value="NZ_MPDM01000009.1"/>
</dbReference>
<feature type="signal peptide" evidence="7">
    <location>
        <begin position="1"/>
        <end position="22"/>
    </location>
</feature>
<evidence type="ECO:0000256" key="7">
    <source>
        <dbReference type="SAM" id="SignalP"/>
    </source>
</evidence>
<keyword evidence="6" id="KW-1133">Transmembrane helix</keyword>
<dbReference type="NCBIfam" id="NF038134">
    <property type="entry name" value="choice_anch_M"/>
    <property type="match status" value="2"/>
</dbReference>
<feature type="region of interest" description="Disordered" evidence="5">
    <location>
        <begin position="485"/>
        <end position="518"/>
    </location>
</feature>
<keyword evidence="1" id="KW-0134">Cell wall</keyword>
<feature type="transmembrane region" description="Helical" evidence="6">
    <location>
        <begin position="807"/>
        <end position="827"/>
    </location>
</feature>
<feature type="compositionally biased region" description="Polar residues" evidence="5">
    <location>
        <begin position="755"/>
        <end position="788"/>
    </location>
</feature>
<keyword evidence="4" id="KW-0572">Peptidoglycan-anchor</keyword>
<organism evidence="9 10">
    <name type="scientific">Boudabousia marimammalium</name>
    <dbReference type="NCBI Taxonomy" id="156892"/>
    <lineage>
        <taxon>Bacteria</taxon>
        <taxon>Bacillati</taxon>
        <taxon>Actinomycetota</taxon>
        <taxon>Actinomycetes</taxon>
        <taxon>Actinomycetales</taxon>
        <taxon>Actinomycetaceae</taxon>
        <taxon>Boudabousia</taxon>
    </lineage>
</organism>
<gene>
    <name evidence="9" type="ORF">BM477_07260</name>
</gene>
<keyword evidence="6" id="KW-0472">Membrane</keyword>
<name>A0A1Q5PJV3_9ACTO</name>
<feature type="compositionally biased region" description="Low complexity" evidence="5">
    <location>
        <begin position="739"/>
        <end position="754"/>
    </location>
</feature>
<dbReference type="NCBIfam" id="TIGR01167">
    <property type="entry name" value="LPXTG_anchor"/>
    <property type="match status" value="1"/>
</dbReference>
<evidence type="ECO:0000256" key="4">
    <source>
        <dbReference type="ARBA" id="ARBA00023088"/>
    </source>
</evidence>
<feature type="compositionally biased region" description="Low complexity" evidence="5">
    <location>
        <begin position="496"/>
        <end position="506"/>
    </location>
</feature>
<evidence type="ECO:0000313" key="9">
    <source>
        <dbReference type="EMBL" id="OKL46221.1"/>
    </source>
</evidence>
<comment type="caution">
    <text evidence="9">The sequence shown here is derived from an EMBL/GenBank/DDBJ whole genome shotgun (WGS) entry which is preliminary data.</text>
</comment>
<evidence type="ECO:0000313" key="10">
    <source>
        <dbReference type="Proteomes" id="UP000186465"/>
    </source>
</evidence>
<dbReference type="Proteomes" id="UP000186465">
    <property type="component" value="Unassembled WGS sequence"/>
</dbReference>
<dbReference type="OrthoDB" id="4424311at2"/>
<accession>A0A1Q5PJV3</accession>
<feature type="region of interest" description="Disordered" evidence="5">
    <location>
        <begin position="718"/>
        <end position="798"/>
    </location>
</feature>
<evidence type="ECO:0000256" key="1">
    <source>
        <dbReference type="ARBA" id="ARBA00022512"/>
    </source>
</evidence>
<dbReference type="PROSITE" id="PS50847">
    <property type="entry name" value="GRAM_POS_ANCHORING"/>
    <property type="match status" value="1"/>
</dbReference>
<evidence type="ECO:0000256" key="6">
    <source>
        <dbReference type="SAM" id="Phobius"/>
    </source>
</evidence>
<keyword evidence="6" id="KW-0812">Transmembrane</keyword>
<dbReference type="InterPro" id="IPR019931">
    <property type="entry name" value="LPXTG_anchor"/>
</dbReference>
<evidence type="ECO:0000256" key="3">
    <source>
        <dbReference type="ARBA" id="ARBA00022729"/>
    </source>
</evidence>
<dbReference type="AlphaFoldDB" id="A0A1Q5PJV3"/>
<feature type="domain" description="Gram-positive cocci surface proteins LPxTG" evidence="8">
    <location>
        <begin position="799"/>
        <end position="834"/>
    </location>
</feature>
<feature type="chain" id="PRO_5039531220" description="Gram-positive cocci surface proteins LPxTG domain-containing protein" evidence="7">
    <location>
        <begin position="23"/>
        <end position="834"/>
    </location>
</feature>
<evidence type="ECO:0000259" key="8">
    <source>
        <dbReference type="PROSITE" id="PS50847"/>
    </source>
</evidence>
<evidence type="ECO:0000256" key="2">
    <source>
        <dbReference type="ARBA" id="ARBA00022525"/>
    </source>
</evidence>
<keyword evidence="10" id="KW-1185">Reference proteome</keyword>